<dbReference type="InterPro" id="IPR044926">
    <property type="entry name" value="RGS_subdomain_2"/>
</dbReference>
<evidence type="ECO:0000256" key="8">
    <source>
        <dbReference type="SAM" id="MobiDB-lite"/>
    </source>
</evidence>
<dbReference type="PROSITE" id="PS50132">
    <property type="entry name" value="RGS"/>
    <property type="match status" value="1"/>
</dbReference>
<evidence type="ECO:0000256" key="4">
    <source>
        <dbReference type="ARBA" id="ARBA00022553"/>
    </source>
</evidence>
<dbReference type="Pfam" id="PF08628">
    <property type="entry name" value="Nexin_C"/>
    <property type="match status" value="1"/>
</dbReference>
<accession>A0A1A7YFI8</accession>
<evidence type="ECO:0000256" key="2">
    <source>
        <dbReference type="ARBA" id="ARBA00010883"/>
    </source>
</evidence>
<feature type="transmembrane region" description="Helical" evidence="9">
    <location>
        <begin position="54"/>
        <end position="79"/>
    </location>
</feature>
<keyword evidence="9" id="KW-0812">Transmembrane</keyword>
<organism evidence="13">
    <name type="scientific">Iconisemion striatum</name>
    <dbReference type="NCBI Taxonomy" id="60296"/>
    <lineage>
        <taxon>Eukaryota</taxon>
        <taxon>Metazoa</taxon>
        <taxon>Chordata</taxon>
        <taxon>Craniata</taxon>
        <taxon>Vertebrata</taxon>
        <taxon>Euteleostomi</taxon>
        <taxon>Actinopterygii</taxon>
        <taxon>Neopterygii</taxon>
        <taxon>Teleostei</taxon>
        <taxon>Neoteleostei</taxon>
        <taxon>Acanthomorphata</taxon>
        <taxon>Ovalentaria</taxon>
        <taxon>Atherinomorphae</taxon>
        <taxon>Cyprinodontiformes</taxon>
        <taxon>Nothobranchiidae</taxon>
        <taxon>Iconisemion</taxon>
    </lineage>
</organism>
<evidence type="ECO:0000256" key="3">
    <source>
        <dbReference type="ARBA" id="ARBA00022448"/>
    </source>
</evidence>
<protein>
    <recommendedName>
        <fullName evidence="7">Sorting nexin-14</fullName>
    </recommendedName>
</protein>
<dbReference type="InterPro" id="IPR013937">
    <property type="entry name" value="Sorting_nexin_C"/>
</dbReference>
<evidence type="ECO:0000259" key="10">
    <source>
        <dbReference type="PROSITE" id="PS50132"/>
    </source>
</evidence>
<dbReference type="InterPro" id="IPR037892">
    <property type="entry name" value="SNX14_RGS"/>
</dbReference>
<keyword evidence="5" id="KW-0653">Protein transport</keyword>
<comment type="subcellular location">
    <subcellularLocation>
        <location evidence="1">Cell projection</location>
        <location evidence="1">Dendrite</location>
    </subcellularLocation>
</comment>
<dbReference type="GO" id="GO:0015031">
    <property type="term" value="P:protein transport"/>
    <property type="evidence" value="ECO:0007669"/>
    <property type="project" value="UniProtKB-KW"/>
</dbReference>
<reference evidence="13" key="2">
    <citation type="submission" date="2016-06" db="EMBL/GenBank/DDBJ databases">
        <title>The genome of a short-lived fish provides insights into sex chromosome evolution and the genetic control of aging.</title>
        <authorList>
            <person name="Reichwald K."/>
            <person name="Felder M."/>
            <person name="Petzold A."/>
            <person name="Koch P."/>
            <person name="Groth M."/>
            <person name="Platzer M."/>
        </authorList>
    </citation>
    <scope>NUCLEOTIDE SEQUENCE</scope>
    <source>
        <tissue evidence="13">Brain</tissue>
    </source>
</reference>
<keyword evidence="9" id="KW-1133">Transmembrane helix</keyword>
<dbReference type="InterPro" id="IPR001683">
    <property type="entry name" value="PX_dom"/>
</dbReference>
<dbReference type="InterPro" id="IPR003114">
    <property type="entry name" value="Phox_assoc"/>
</dbReference>
<dbReference type="CDD" id="cd08722">
    <property type="entry name" value="RGS_SNX14"/>
    <property type="match status" value="1"/>
</dbReference>
<dbReference type="SMART" id="SM00313">
    <property type="entry name" value="PXA"/>
    <property type="match status" value="1"/>
</dbReference>
<feature type="domain" description="PXA" evidence="12">
    <location>
        <begin position="128"/>
        <end position="302"/>
    </location>
</feature>
<dbReference type="InterPro" id="IPR037436">
    <property type="entry name" value="SNX14_PX"/>
</dbReference>
<dbReference type="PROSITE" id="PS51207">
    <property type="entry name" value="PXA"/>
    <property type="match status" value="1"/>
</dbReference>
<dbReference type="GO" id="GO:0097352">
    <property type="term" value="P:autophagosome maturation"/>
    <property type="evidence" value="ECO:0007669"/>
    <property type="project" value="TreeGrafter"/>
</dbReference>
<evidence type="ECO:0000256" key="5">
    <source>
        <dbReference type="ARBA" id="ARBA00022927"/>
    </source>
</evidence>
<dbReference type="PANTHER" id="PTHR22775">
    <property type="entry name" value="SORTING NEXIN"/>
    <property type="match status" value="1"/>
</dbReference>
<dbReference type="Pfam" id="PF00615">
    <property type="entry name" value="RGS"/>
    <property type="match status" value="1"/>
</dbReference>
<proteinExistence type="inferred from homology"/>
<evidence type="ECO:0000313" key="13">
    <source>
        <dbReference type="EMBL" id="SBP28988.1"/>
    </source>
</evidence>
<reference evidence="13" key="1">
    <citation type="submission" date="2016-05" db="EMBL/GenBank/DDBJ databases">
        <authorList>
            <person name="Lavstsen T."/>
            <person name="Jespersen J.S."/>
        </authorList>
    </citation>
    <scope>NUCLEOTIDE SEQUENCE</scope>
    <source>
        <tissue evidence="13">Brain</tissue>
    </source>
</reference>
<dbReference type="SMART" id="SM00312">
    <property type="entry name" value="PX"/>
    <property type="match status" value="1"/>
</dbReference>
<feature type="domain" description="PX" evidence="11">
    <location>
        <begin position="610"/>
        <end position="730"/>
    </location>
</feature>
<dbReference type="FunFam" id="3.30.1520.10:FF:000007">
    <property type="entry name" value="sorting nexin-14 isoform X1"/>
    <property type="match status" value="1"/>
</dbReference>
<dbReference type="PANTHER" id="PTHR22775:SF44">
    <property type="entry name" value="SORTING NEXIN-14"/>
    <property type="match status" value="1"/>
</dbReference>
<evidence type="ECO:0000256" key="6">
    <source>
        <dbReference type="ARBA" id="ARBA00023273"/>
    </source>
</evidence>
<keyword evidence="9" id="KW-0472">Membrane</keyword>
<evidence type="ECO:0000259" key="12">
    <source>
        <dbReference type="PROSITE" id="PS51207"/>
    </source>
</evidence>
<dbReference type="EMBL" id="HADX01006756">
    <property type="protein sequence ID" value="SBP28988.1"/>
    <property type="molecule type" value="Transcribed_RNA"/>
</dbReference>
<feature type="domain" description="RGS" evidence="10">
    <location>
        <begin position="334"/>
        <end position="466"/>
    </location>
</feature>
<evidence type="ECO:0000256" key="7">
    <source>
        <dbReference type="ARBA" id="ARBA00071933"/>
    </source>
</evidence>
<keyword evidence="4" id="KW-0597">Phosphoprotein</keyword>
<dbReference type="Pfam" id="PF02194">
    <property type="entry name" value="PXA"/>
    <property type="match status" value="1"/>
</dbReference>
<dbReference type="GO" id="GO:0080025">
    <property type="term" value="F:phosphatidylinositol-3,5-bisphosphate binding"/>
    <property type="evidence" value="ECO:0007669"/>
    <property type="project" value="InterPro"/>
</dbReference>
<keyword evidence="6" id="KW-0966">Cell projection</keyword>
<dbReference type="GO" id="GO:0005770">
    <property type="term" value="C:late endosome"/>
    <property type="evidence" value="ECO:0007669"/>
    <property type="project" value="TreeGrafter"/>
</dbReference>
<feature type="region of interest" description="Disordered" evidence="8">
    <location>
        <begin position="526"/>
        <end position="546"/>
    </location>
</feature>
<gene>
    <name evidence="13" type="primary">SNX14</name>
</gene>
<evidence type="ECO:0000259" key="11">
    <source>
        <dbReference type="PROSITE" id="PS50195"/>
    </source>
</evidence>
<dbReference type="GO" id="GO:0030425">
    <property type="term" value="C:dendrite"/>
    <property type="evidence" value="ECO:0007669"/>
    <property type="project" value="UniProtKB-SubCell"/>
</dbReference>
<keyword evidence="3" id="KW-0813">Transport</keyword>
<sequence>MVCVRAFLQMIRQRMKLDRVRELGRQYPVFCFLLLLLLLSTVLLNRHIHIIMVFWSFLAGVVTFYCSLGPESLLPNIFVSMKLKSKSFQQELFPQGHSCAVCGKIKCKRHRPTLLLENYQPWLDLKVPSKVDASLSEILELVLENFVHPWYREITDDEAFVDELRVILRFFAAVLVRRTQKVDVALVITQKLLKVSMKHIEIISKARQKVKNAEYLQQAALEEYGPDLHVALRSRRDELLYLRKLTEMLFPYILPPKATECRSLSLLIREVLAGSVFLPSMDYLADPDTVNHLILIFIDNSPPEEATEPASTLVPFLHKYSDSRNKKPSVLKLELKEIREQQDLLFRFMNFLKQEGAVHVLQFCLAVEEFNDRILCPELSDSEKMMLHEEVKKIYETYCLDESIDKIRFDPFIVEEIRNIAEGPYADVVKLQTMRCLFEAYEHVLSLLENVFTPMFCHSDEYFRQLLRGAESPTRNSKMSRTSLSLDDIRSWDWSPESPSSLFTASGSSSPASFNSLHAQFTNFPYGSQSHRHSSPKNTSKRGESFGISRIGSKIKGVFKSTTMEGAMLPSYGLVEGEDDMVEEAMMVLEDDSPMEAVSTPSTPRNLSAWSITIPYIDFYDDDVKRERVPVFCIDVERNDRKAVGHETEHWSVYRRYLEFYVLESKLTEFHGSFPDAQLPSKRIIGPKNYEFLTSKREDFQEYLQNLLQHPELSNSQLLADFLSPHSMESQFLDKMLPDVNLGKIIKSVPSKLIKEKGQNLEPFIQSFFNSCESPRPKPNRPELTILSPTAGNKKLINNLYSRPNGPERKRNSNYFTETMSVDGMYDYMMCVGRIAFHIPDWLHHILAAGRILFKNSLEAYMDQYMQSKLEAVLQEHRLVSLITQLRDSVFHESSEQRTAEDKLVRAKQTFEEMKNYLPDFVVKIIGEESVSEGVQLLFDGLQQPLLNKQMSYVLLDIAVLQLFPELNKQGGKETFIV</sequence>
<comment type="similarity">
    <text evidence="2">Belongs to the sorting nexin family.</text>
</comment>
<evidence type="ECO:0000256" key="9">
    <source>
        <dbReference type="SAM" id="Phobius"/>
    </source>
</evidence>
<dbReference type="InterPro" id="IPR016137">
    <property type="entry name" value="RGS"/>
</dbReference>
<name>A0A1A7YFI8_9TELE</name>
<dbReference type="CDD" id="cd06877">
    <property type="entry name" value="PX_SNX14"/>
    <property type="match status" value="1"/>
</dbReference>
<dbReference type="PROSITE" id="PS50195">
    <property type="entry name" value="PX"/>
    <property type="match status" value="1"/>
</dbReference>
<dbReference type="Gene3D" id="1.10.167.10">
    <property type="entry name" value="Regulator of G-protein Signalling 4, domain 2"/>
    <property type="match status" value="1"/>
</dbReference>
<dbReference type="InterPro" id="IPR036871">
    <property type="entry name" value="PX_dom_sf"/>
</dbReference>
<evidence type="ECO:0000256" key="1">
    <source>
        <dbReference type="ARBA" id="ARBA00004279"/>
    </source>
</evidence>
<dbReference type="AlphaFoldDB" id="A0A1A7YFI8"/>
<dbReference type="InterPro" id="IPR036305">
    <property type="entry name" value="RGS_sf"/>
</dbReference>
<dbReference type="SUPFAM" id="SSF64268">
    <property type="entry name" value="PX domain"/>
    <property type="match status" value="1"/>
</dbReference>
<dbReference type="Gene3D" id="3.30.1520.10">
    <property type="entry name" value="Phox-like domain"/>
    <property type="match status" value="1"/>
</dbReference>
<dbReference type="Pfam" id="PF00787">
    <property type="entry name" value="PX"/>
    <property type="match status" value="1"/>
</dbReference>
<dbReference type="SUPFAM" id="SSF48097">
    <property type="entry name" value="Regulator of G-protein signaling, RGS"/>
    <property type="match status" value="1"/>
</dbReference>
<dbReference type="FunFam" id="1.10.167.10:FF:000004">
    <property type="entry name" value="sorting nexin-14 isoform X1"/>
    <property type="match status" value="1"/>
</dbReference>
<dbReference type="SMART" id="SM00315">
    <property type="entry name" value="RGS"/>
    <property type="match status" value="1"/>
</dbReference>